<dbReference type="EMBL" id="ADBJ01000025">
    <property type="protein sequence ID" value="EFA81369.1"/>
    <property type="molecule type" value="Genomic_DNA"/>
</dbReference>
<accession>D3B9Y2</accession>
<organism evidence="2 3">
    <name type="scientific">Heterostelium pallidum (strain ATCC 26659 / Pp 5 / PN500)</name>
    <name type="common">Cellular slime mold</name>
    <name type="synonym">Polysphondylium pallidum</name>
    <dbReference type="NCBI Taxonomy" id="670386"/>
    <lineage>
        <taxon>Eukaryota</taxon>
        <taxon>Amoebozoa</taxon>
        <taxon>Evosea</taxon>
        <taxon>Eumycetozoa</taxon>
        <taxon>Dictyostelia</taxon>
        <taxon>Acytosteliales</taxon>
        <taxon>Acytosteliaceae</taxon>
        <taxon>Heterostelium</taxon>
    </lineage>
</organism>
<proteinExistence type="predicted"/>
<feature type="compositionally biased region" description="Low complexity" evidence="1">
    <location>
        <begin position="481"/>
        <end position="500"/>
    </location>
</feature>
<protein>
    <submittedName>
        <fullName evidence="2">UPF0682 family protein</fullName>
    </submittedName>
</protein>
<reference evidence="2 3" key="1">
    <citation type="journal article" date="2011" name="Genome Res.">
        <title>Phylogeny-wide analysis of social amoeba genomes highlights ancient origins for complex intercellular communication.</title>
        <authorList>
            <person name="Heidel A.J."/>
            <person name="Lawal H.M."/>
            <person name="Felder M."/>
            <person name="Schilde C."/>
            <person name="Helps N.R."/>
            <person name="Tunggal B."/>
            <person name="Rivero F."/>
            <person name="John U."/>
            <person name="Schleicher M."/>
            <person name="Eichinger L."/>
            <person name="Platzer M."/>
            <person name="Noegel A.A."/>
            <person name="Schaap P."/>
            <person name="Gloeckner G."/>
        </authorList>
    </citation>
    <scope>NUCLEOTIDE SEQUENCE [LARGE SCALE GENOMIC DNA]</scope>
    <source>
        <strain evidence="3">ATCC 26659 / Pp 5 / PN500</strain>
    </source>
</reference>
<dbReference type="Pfam" id="PF12070">
    <property type="entry name" value="SCAI"/>
    <property type="match status" value="1"/>
</dbReference>
<feature type="region of interest" description="Disordered" evidence="1">
    <location>
        <begin position="285"/>
        <end position="316"/>
    </location>
</feature>
<dbReference type="GeneID" id="31360838"/>
<feature type="region of interest" description="Disordered" evidence="1">
    <location>
        <begin position="1"/>
        <end position="108"/>
    </location>
</feature>
<dbReference type="GO" id="GO:0006351">
    <property type="term" value="P:DNA-templated transcription"/>
    <property type="evidence" value="ECO:0007669"/>
    <property type="project" value="InterPro"/>
</dbReference>
<feature type="region of interest" description="Disordered" evidence="1">
    <location>
        <begin position="450"/>
        <end position="502"/>
    </location>
</feature>
<dbReference type="FunCoup" id="D3B9Y2">
    <property type="interactions" value="230"/>
</dbReference>
<dbReference type="RefSeq" id="XP_020433487.1">
    <property type="nucleotide sequence ID" value="XM_020576238.1"/>
</dbReference>
<name>D3B9Y2_HETP5</name>
<comment type="caution">
    <text evidence="2">The sequence shown here is derived from an EMBL/GenBank/DDBJ whole genome shotgun (WGS) entry which is preliminary data.</text>
</comment>
<dbReference type="AlphaFoldDB" id="D3B9Y2"/>
<dbReference type="InterPro" id="IPR022709">
    <property type="entry name" value="SCAI"/>
</dbReference>
<feature type="compositionally biased region" description="Low complexity" evidence="1">
    <location>
        <begin position="1"/>
        <end position="103"/>
    </location>
</feature>
<feature type="region of interest" description="Disordered" evidence="1">
    <location>
        <begin position="354"/>
        <end position="390"/>
    </location>
</feature>
<evidence type="ECO:0000313" key="3">
    <source>
        <dbReference type="Proteomes" id="UP000001396"/>
    </source>
</evidence>
<dbReference type="STRING" id="670386.D3B9Y2"/>
<dbReference type="PANTHER" id="PTHR21243">
    <property type="entry name" value="PROTEIN SCAI"/>
    <property type="match status" value="1"/>
</dbReference>
<dbReference type="InParanoid" id="D3B9Y2"/>
<dbReference type="Proteomes" id="UP000001396">
    <property type="component" value="Unassembled WGS sequence"/>
</dbReference>
<evidence type="ECO:0000256" key="1">
    <source>
        <dbReference type="SAM" id="MobiDB-lite"/>
    </source>
</evidence>
<keyword evidence="3" id="KW-1185">Reference proteome</keyword>
<evidence type="ECO:0000313" key="2">
    <source>
        <dbReference type="EMBL" id="EFA81369.1"/>
    </source>
</evidence>
<gene>
    <name evidence="2" type="ORF">PPL_05353</name>
</gene>
<feature type="compositionally biased region" description="Low complexity" evidence="1">
    <location>
        <begin position="450"/>
        <end position="474"/>
    </location>
</feature>
<dbReference type="GO" id="GO:0003714">
    <property type="term" value="F:transcription corepressor activity"/>
    <property type="evidence" value="ECO:0007669"/>
    <property type="project" value="InterPro"/>
</dbReference>
<sequence>MDKTTTTTTPAASTTTTSTPASTASTTTTPAAAPTTTTATTSSSSNTTTVNSANTNTSSTTMSSQQQQSSSSSSSSSTSNSSNINGTSSNNTGTSTATSNGNTQQLQQQDAVKTFEHLLRKSQRLFVGLRDLPQFGRQWQPFFQKTFELYTKLWKHQQLYRSILEDKTKYGLKRCEIGEIASKIGQLYYHYYLRTSDTNYLNESYIFYEAIRLRSYFKDVSSDTKMPDMMVKQLRYYARFIVEIFSFLQADQCLSFTDNNNNNQHVQLSHRLSASLQQQLIQLATTSPSSTSSTSSSTSNNNNNNNNNNNTTDSSTSTQILQQAILVGNHQNQIKFSEITLDMFRMTQSLEYETPELKDPSDKQQQPSQDHKLADITSTGTSSSSKKKNPHKYLLYRPTITQLLLFLSNASKELGENKALLLYLSVDGVKNSQESNDSTYANALLMNSQKSMTTTTSPTPQKSSPTSTASSSVNKTDDHNNNSTDKTNNNNNNNNNQHNNCSINTDGVKMEALYPMDLMPFCRKPFFLIIDSQCSNIFKDITPPFNQPFISLLSPLATPKNIAKESVKLSVDSSVGNGQHSQTLMYQVSSNPSIPSNILLHQSVLNSVIQLATALNCSEQFNVNANDIPLQNLSIDNNN</sequence>